<dbReference type="OMA" id="FKEQMFP"/>
<dbReference type="Pfam" id="PF00567">
    <property type="entry name" value="TUDOR"/>
    <property type="match status" value="7"/>
</dbReference>
<feature type="domain" description="Tudor" evidence="2">
    <location>
        <begin position="521"/>
        <end position="578"/>
    </location>
</feature>
<dbReference type="Proteomes" id="UP000472265">
    <property type="component" value="Chromosome 22"/>
</dbReference>
<dbReference type="PROSITE" id="PS50304">
    <property type="entry name" value="TUDOR"/>
    <property type="match status" value="7"/>
</dbReference>
<gene>
    <name evidence="3" type="primary">tdrd6</name>
</gene>
<feature type="domain" description="Tudor" evidence="2">
    <location>
        <begin position="62"/>
        <end position="118"/>
    </location>
</feature>
<dbReference type="GeneTree" id="ENSGT00940000159049"/>
<dbReference type="InterPro" id="IPR035437">
    <property type="entry name" value="SNase_OB-fold_sf"/>
</dbReference>
<feature type="region of interest" description="Disordered" evidence="1">
    <location>
        <begin position="2072"/>
        <end position="2093"/>
    </location>
</feature>
<dbReference type="PANTHER" id="PTHR22948:SF15">
    <property type="entry name" value="TUDOR DOMAIN-CONTAINING PROTEIN 6"/>
    <property type="match status" value="1"/>
</dbReference>
<feature type="domain" description="Tudor" evidence="2">
    <location>
        <begin position="761"/>
        <end position="820"/>
    </location>
</feature>
<sequence>MSSIQGLPTRGSDVTILITKVNLHPLCVLVEFWGKFSQERTADYESLAKDIQSPGNAFQELEGNPGDECLVQIDGTWYRSRIVSRNGSKYSVFLIDKGVSNTTTTSKLSWGEKKHFLLPPEVEFCVLANVLPLSAENRWSPVALEFLRSLSGKSVKAHVQDVLVPHRTFILHIPCISKQMYEMGIAKMSPNMFQDFVLKSLQSQSGAEMSQDGGGERLQKKELFLYPELPAGTVEKVIITDVTNPQRIFCQLKVFSQELKKLSEQITQCCEGRITSCIVGPEMIGFPCAARGSDGRWYRSVLQQILPTNKMVEVLNVDYGTKQFVLVEHIRPLAAEFFRLPVVTYVCSLHGIIDKGVGWTSSQIDYLRTLLLHKTVIAKFEYQSISEGVQYVTLYSDDIKNINNLFGSKESCSLECEKTLADYAICNTAYSHQRPAQQEANQRKMLTPGQAVGEEGGQGRGKTLPSEDLSLSSSHVAAVQHVSDPSEFWIQTENYANKLDELMDSIYHLYKDSENKHLVKNPTVGLYCAANSEDGNFYRATVAEVCKTQIKVFFVDYGNTEVVDKNNIKALPDEFKKLPCLALKCSLAGIRPKDGRWSQSACDFFIKAVTDKTLNVHVTAKHEEGYVVQLTDPKAQGDKDLSMLMCSSGFAERAETQRQPKAKIATQPAFLPPIQLPGARLSGVSRNKGVCQILNTVGPASNERRTPTFKEQMFSIGSVLDVSVSYIESPNDFWCQLVQNTGHYKLLMHRIQAHYAGSEFQPLVETACVARHPNNGMWYRALVIHRHETPHVDVLFVDYGQMETVSIYELRRIHPEFLDLQGQAFRCSLLNPTDPSSAKNKWNDEATSRFHSFVQTAASNLVILKCTIYAVMYSEQKIVFNIVDLETPFESISASLVSLVKSAPPKIGAGPSFRLDTYYYSTHNVKTGTEEQVMVTCVNNVNQFYCHLERNADVTKDLRIKVNNLCLQLENVKLPTVLGTLCFARYTDGQWYRGQIKATKPAILVHFVDYGDTLEVEKSDLLPVPREANDIMSVPVQALVCGLSDVPANVQSEVNSWFETNATECKFRALVVAREPDGKLLVELYNGKTQINSKIKKMFQIEMPSEEQVVCQSWKRPEASESHAKKTPKTTVAKQAVEIEDQTQTIKKNVPAPKPRHQVRDASVNLQSAQKPLRQVCENGQRAKGAWLPLYRPPHQRQSCESKPSNVGNGSELAGASIKPKKESPPSETKQIIKPKSTGKECVENNDAGKLPQLADLPSKSITSGMVADVYVSHCNSPLSFYVQLVKEEDELFSLAEKLNDPQSTPKEDIKDVHQGDLVQAEFLDDSSWYRAVVREIHSNAMTLVEFIDFGNTAVVPISKIARLDLDFLKLRMYSTHCMLSDAAALGKGKVLDPEVMSAFREDIGGNGEKVLKCQFIRQTGSVWEVSVEDNGVKIKCKVPARCSTDESEITLGKLGQVKETPAQHSDIRQVPENSQSSLLSSCSLRYHQREFSEGQKLEVYITTVNDAQTFWCQLADSEELDKITSSVSEVGGAVDHKPIIPGSLSPGCPCIALFADDHLWYRAEVIDKDGDKLSVLFVDYGNQSQVSVTDVREMPTDLMETPQQAFLCELEGFGASHGSWDSGAVDELSALTTDKVLQLTVTRVTREERQTKCLVQMQCEGQVINEALKTWWKSSVIENQPGDVGPTASCETPLQCDPSLKETATPKDQPDSHECQEKDTAVVDDHPQGHSSEKQGDDELVDTQTADDIHRPASSLEHSKSSEENLHSESSVESHEGKKDQILSECVTTEPQILRKTESLRENVYNEGEKKVGTTEVPQTKPEDIVPCDSDETKLPPPSNQSDQVILTLSCDTNEVETEKSTEEEGASGMDTIGPDALSSPLDENPTEAKDESKVAITGLESVLEEINTYSMDTSFDNMTTTDPHKQRDDSEVALVRDNPPGRTTTAKMVPREVVCPRESLDLETTETKSEDLYMYMYKIIYDLTEQETEAGDGVPKEEVPCVTAHLEITTKLELPFSELSASDTVTQPGIEAGDTVPREEVLCATTHVENDVTDEGDTLARHEDTYSALHADTDTTHSELHTCTTPSKESVDKDEDLACLTDVCTDVNEPSEDSKFTSARDDGPSSETSEEMGQNESLLPDVELPHEQLDALPSDAEPQACTVCCPDLDNLVEEVTCLVRQISLTDSCKDPQQESETEDSEQLVHTDEDSSDGELGEEISFSADDSFEAQLTKITHLSLIINDDSADILPVEQQPEE</sequence>
<reference evidence="3" key="1">
    <citation type="submission" date="2021-04" db="EMBL/GenBank/DDBJ databases">
        <authorList>
            <consortium name="Wellcome Sanger Institute Data Sharing"/>
        </authorList>
    </citation>
    <scope>NUCLEOTIDE SEQUENCE [LARGE SCALE GENOMIC DNA]</scope>
</reference>
<name>A0A671VHX3_SPAAU</name>
<feature type="domain" description="Tudor" evidence="2">
    <location>
        <begin position="975"/>
        <end position="1031"/>
    </location>
</feature>
<dbReference type="SMART" id="SM00333">
    <property type="entry name" value="TUDOR"/>
    <property type="match status" value="7"/>
</dbReference>
<feature type="region of interest" description="Disordered" evidence="1">
    <location>
        <begin position="2188"/>
        <end position="2221"/>
    </location>
</feature>
<dbReference type="GO" id="GO:0033391">
    <property type="term" value="C:chromatoid body"/>
    <property type="evidence" value="ECO:0007669"/>
    <property type="project" value="Ensembl"/>
</dbReference>
<evidence type="ECO:0000259" key="2">
    <source>
        <dbReference type="PROSITE" id="PS50304"/>
    </source>
</evidence>
<reference evidence="3" key="3">
    <citation type="submission" date="2025-09" db="UniProtKB">
        <authorList>
            <consortium name="Ensembl"/>
        </authorList>
    </citation>
    <scope>IDENTIFICATION</scope>
</reference>
<feature type="region of interest" description="Disordered" evidence="1">
    <location>
        <begin position="1754"/>
        <end position="1894"/>
    </location>
</feature>
<feature type="region of interest" description="Disordered" evidence="1">
    <location>
        <begin position="2111"/>
        <end position="2138"/>
    </location>
</feature>
<proteinExistence type="predicted"/>
<feature type="compositionally biased region" description="Basic and acidic residues" evidence="1">
    <location>
        <begin position="2072"/>
        <end position="2082"/>
    </location>
</feature>
<dbReference type="Ensembl" id="ENSSAUT00010027244.1">
    <property type="protein sequence ID" value="ENSSAUP00010025784.1"/>
    <property type="gene ID" value="ENSSAUG00010011244.1"/>
</dbReference>
<accession>A0A671VHX3</accession>
<feature type="compositionally biased region" description="Polar residues" evidence="1">
    <location>
        <begin position="1841"/>
        <end position="1853"/>
    </location>
</feature>
<organism evidence="3 4">
    <name type="scientific">Sparus aurata</name>
    <name type="common">Gilthead sea bream</name>
    <dbReference type="NCBI Taxonomy" id="8175"/>
    <lineage>
        <taxon>Eukaryota</taxon>
        <taxon>Metazoa</taxon>
        <taxon>Chordata</taxon>
        <taxon>Craniata</taxon>
        <taxon>Vertebrata</taxon>
        <taxon>Euteleostomi</taxon>
        <taxon>Actinopterygii</taxon>
        <taxon>Neopterygii</taxon>
        <taxon>Teleostei</taxon>
        <taxon>Neoteleostei</taxon>
        <taxon>Acanthomorphata</taxon>
        <taxon>Eupercaria</taxon>
        <taxon>Spariformes</taxon>
        <taxon>Sparidae</taxon>
        <taxon>Sparus</taxon>
    </lineage>
</organism>
<dbReference type="GO" id="GO:1903863">
    <property type="term" value="P:P granule assembly"/>
    <property type="evidence" value="ECO:0007669"/>
    <property type="project" value="Ensembl"/>
</dbReference>
<dbReference type="GO" id="GO:0043186">
    <property type="term" value="C:P granule"/>
    <property type="evidence" value="ECO:0007669"/>
    <property type="project" value="Ensembl"/>
</dbReference>
<dbReference type="OrthoDB" id="9989103at2759"/>
<feature type="domain" description="Tudor" evidence="2">
    <location>
        <begin position="1312"/>
        <end position="1371"/>
    </location>
</feature>
<dbReference type="SUPFAM" id="SSF63748">
    <property type="entry name" value="Tudor/PWWP/MBT"/>
    <property type="match status" value="7"/>
</dbReference>
<feature type="domain" description="Tudor" evidence="2">
    <location>
        <begin position="281"/>
        <end position="340"/>
    </location>
</feature>
<dbReference type="GO" id="GO:0007283">
    <property type="term" value="P:spermatogenesis"/>
    <property type="evidence" value="ECO:0007669"/>
    <property type="project" value="Ensembl"/>
</dbReference>
<dbReference type="InterPro" id="IPR050621">
    <property type="entry name" value="Tudor_domain_containing"/>
</dbReference>
<feature type="compositionally biased region" description="Basic and acidic residues" evidence="1">
    <location>
        <begin position="1754"/>
        <end position="1783"/>
    </location>
</feature>
<keyword evidence="4" id="KW-1185">Reference proteome</keyword>
<dbReference type="PANTHER" id="PTHR22948">
    <property type="entry name" value="TUDOR DOMAIN CONTAINING PROTEIN"/>
    <property type="match status" value="1"/>
</dbReference>
<protein>
    <submittedName>
        <fullName evidence="3">Tudor domain containing 6</fullName>
    </submittedName>
</protein>
<dbReference type="InParanoid" id="A0A671VHX3"/>
<evidence type="ECO:0000313" key="3">
    <source>
        <dbReference type="Ensembl" id="ENSSAUP00010025784.1"/>
    </source>
</evidence>
<dbReference type="Gene3D" id="2.30.30.140">
    <property type="match status" value="6"/>
</dbReference>
<feature type="region of interest" description="Disordered" evidence="1">
    <location>
        <begin position="1681"/>
        <end position="1741"/>
    </location>
</feature>
<dbReference type="FunCoup" id="A0A671VHX3">
    <property type="interactions" value="697"/>
</dbReference>
<dbReference type="FunFam" id="2.30.30.140:FF:000018">
    <property type="entry name" value="Serine/threonine-protein kinase 31"/>
    <property type="match status" value="2"/>
</dbReference>
<feature type="compositionally biased region" description="Basic and acidic residues" evidence="1">
    <location>
        <begin position="2114"/>
        <end position="2125"/>
    </location>
</feature>
<evidence type="ECO:0000256" key="1">
    <source>
        <dbReference type="SAM" id="MobiDB-lite"/>
    </source>
</evidence>
<dbReference type="InterPro" id="IPR002999">
    <property type="entry name" value="Tudor"/>
</dbReference>
<dbReference type="Gene3D" id="2.40.50.90">
    <property type="match status" value="7"/>
</dbReference>
<feature type="region of interest" description="Disordered" evidence="1">
    <location>
        <begin position="1194"/>
        <end position="1247"/>
    </location>
</feature>
<reference evidence="3" key="2">
    <citation type="submission" date="2025-08" db="UniProtKB">
        <authorList>
            <consortium name="Ensembl"/>
        </authorList>
    </citation>
    <scope>IDENTIFICATION</scope>
</reference>
<dbReference type="GO" id="GO:0032019">
    <property type="term" value="C:mitochondrial cloud"/>
    <property type="evidence" value="ECO:0007669"/>
    <property type="project" value="Ensembl"/>
</dbReference>
<evidence type="ECO:0000313" key="4">
    <source>
        <dbReference type="Proteomes" id="UP000472265"/>
    </source>
</evidence>
<feature type="compositionally biased region" description="Polar residues" evidence="1">
    <location>
        <begin position="2127"/>
        <end position="2138"/>
    </location>
</feature>
<feature type="compositionally biased region" description="Basic and acidic residues" evidence="1">
    <location>
        <begin position="1705"/>
        <end position="1738"/>
    </location>
</feature>
<dbReference type="GO" id="GO:1905879">
    <property type="term" value="P:regulation of oogenesis"/>
    <property type="evidence" value="ECO:0007669"/>
    <property type="project" value="Ensembl"/>
</dbReference>
<feature type="compositionally biased region" description="Polar residues" evidence="1">
    <location>
        <begin position="1196"/>
        <end position="1209"/>
    </location>
</feature>
<feature type="domain" description="Tudor" evidence="2">
    <location>
        <begin position="1544"/>
        <end position="1602"/>
    </location>
</feature>